<reference evidence="2" key="1">
    <citation type="submission" date="2021-02" db="EMBL/GenBank/DDBJ databases">
        <title>Infant gut strain persistence is associated with maternal origin, phylogeny, and functional potential including surface adhesion and iron acquisition.</title>
        <authorList>
            <person name="Lou Y.C."/>
        </authorList>
    </citation>
    <scope>NUCLEOTIDE SEQUENCE</scope>
    <source>
        <strain evidence="2">L2_039_000G1_dasL2_039_000G1_maxbin2.maxbin.077</strain>
    </source>
</reference>
<organism evidence="2 3">
    <name type="scientific">Faecalibacterium prausnitzii</name>
    <dbReference type="NCBI Taxonomy" id="853"/>
    <lineage>
        <taxon>Bacteria</taxon>
        <taxon>Bacillati</taxon>
        <taxon>Bacillota</taxon>
        <taxon>Clostridia</taxon>
        <taxon>Eubacteriales</taxon>
        <taxon>Oscillospiraceae</taxon>
        <taxon>Faecalibacterium</taxon>
    </lineage>
</organism>
<gene>
    <name evidence="2" type="ORF">KH315_11525</name>
</gene>
<protein>
    <submittedName>
        <fullName evidence="2">Uncharacterized protein</fullName>
    </submittedName>
</protein>
<name>A0A9E1GLY9_9FIRM</name>
<accession>A0A9E1GLY9</accession>
<proteinExistence type="predicted"/>
<sequence length="47" mass="5274">MKNSESEFFARLLYWILRAGLLLGCVATLAMAAAMLIGAFRLIDWLI</sequence>
<keyword evidence="1" id="KW-1133">Transmembrane helix</keyword>
<feature type="transmembrane region" description="Helical" evidence="1">
    <location>
        <begin position="12"/>
        <end position="43"/>
    </location>
</feature>
<comment type="caution">
    <text evidence="2">The sequence shown here is derived from an EMBL/GenBank/DDBJ whole genome shotgun (WGS) entry which is preliminary data.</text>
</comment>
<keyword evidence="1" id="KW-0472">Membrane</keyword>
<evidence type="ECO:0000313" key="2">
    <source>
        <dbReference type="EMBL" id="MBS6622773.1"/>
    </source>
</evidence>
<dbReference type="Proteomes" id="UP000811365">
    <property type="component" value="Unassembled WGS sequence"/>
</dbReference>
<dbReference type="AlphaFoldDB" id="A0A9E1GLY9"/>
<evidence type="ECO:0000313" key="3">
    <source>
        <dbReference type="Proteomes" id="UP000811365"/>
    </source>
</evidence>
<evidence type="ECO:0000256" key="1">
    <source>
        <dbReference type="SAM" id="Phobius"/>
    </source>
</evidence>
<keyword evidence="1" id="KW-0812">Transmembrane</keyword>
<dbReference type="EMBL" id="JAGZYH010000049">
    <property type="protein sequence ID" value="MBS6622773.1"/>
    <property type="molecule type" value="Genomic_DNA"/>
</dbReference>